<dbReference type="OrthoDB" id="3192267at2759"/>
<keyword evidence="2" id="KW-1185">Reference proteome</keyword>
<dbReference type="Proteomes" id="UP000186601">
    <property type="component" value="Unassembled WGS sequence"/>
</dbReference>
<evidence type="ECO:0000313" key="1">
    <source>
        <dbReference type="EMBL" id="PSR72396.1"/>
    </source>
</evidence>
<protein>
    <submittedName>
        <fullName evidence="1">Uncharacterized protein</fullName>
    </submittedName>
</protein>
<dbReference type="AlphaFoldDB" id="A0A2R6NJ51"/>
<sequence length="122" mass="12832">MSSSPDSQSGPPCYVLVSHCPLAVDSSAPAPSYTLFSHPTIEYHYADDLPHALLPQSPDEHVVVLDYDPALGASPTAHCLSTSLAVVAVKVAEAPGAGLIEEDGPKNSKMYVVQTTTKPDEM</sequence>
<proteinExistence type="predicted"/>
<reference evidence="1 2" key="1">
    <citation type="submission" date="2018-02" db="EMBL/GenBank/DDBJ databases">
        <title>Genome sequence of the basidiomycete white-rot fungus Phlebia centrifuga.</title>
        <authorList>
            <person name="Granchi Z."/>
            <person name="Peng M."/>
            <person name="de Vries R.P."/>
            <person name="Hilden K."/>
            <person name="Makela M.R."/>
            <person name="Grigoriev I."/>
            <person name="Riley R."/>
        </authorList>
    </citation>
    <scope>NUCLEOTIDE SEQUENCE [LARGE SCALE GENOMIC DNA]</scope>
    <source>
        <strain evidence="1 2">FBCC195</strain>
    </source>
</reference>
<gene>
    <name evidence="1" type="ORF">PHLCEN_2v11739</name>
</gene>
<dbReference type="STRING" id="98765.A0A2R6NJ51"/>
<dbReference type="EMBL" id="MLYV02001192">
    <property type="protein sequence ID" value="PSR72396.1"/>
    <property type="molecule type" value="Genomic_DNA"/>
</dbReference>
<evidence type="ECO:0000313" key="2">
    <source>
        <dbReference type="Proteomes" id="UP000186601"/>
    </source>
</evidence>
<accession>A0A2R6NJ51</accession>
<comment type="caution">
    <text evidence="1">The sequence shown here is derived from an EMBL/GenBank/DDBJ whole genome shotgun (WGS) entry which is preliminary data.</text>
</comment>
<organism evidence="1 2">
    <name type="scientific">Hermanssonia centrifuga</name>
    <dbReference type="NCBI Taxonomy" id="98765"/>
    <lineage>
        <taxon>Eukaryota</taxon>
        <taxon>Fungi</taxon>
        <taxon>Dikarya</taxon>
        <taxon>Basidiomycota</taxon>
        <taxon>Agaricomycotina</taxon>
        <taxon>Agaricomycetes</taxon>
        <taxon>Polyporales</taxon>
        <taxon>Meruliaceae</taxon>
        <taxon>Hermanssonia</taxon>
    </lineage>
</organism>
<name>A0A2R6NJ51_9APHY</name>